<dbReference type="PROSITE" id="PS51340">
    <property type="entry name" value="MOSC"/>
    <property type="match status" value="1"/>
</dbReference>
<comment type="caution">
    <text evidence="2">The sequence shown here is derived from an EMBL/GenBank/DDBJ whole genome shotgun (WGS) entry which is preliminary data.</text>
</comment>
<dbReference type="PANTHER" id="PTHR30212">
    <property type="entry name" value="PROTEIN YIIM"/>
    <property type="match status" value="1"/>
</dbReference>
<name>A0AAD3CLX6_9STRA</name>
<dbReference type="GO" id="GO:0003824">
    <property type="term" value="F:catalytic activity"/>
    <property type="evidence" value="ECO:0007669"/>
    <property type="project" value="InterPro"/>
</dbReference>
<reference evidence="2 3" key="1">
    <citation type="journal article" date="2021" name="Sci. Rep.">
        <title>The genome of the diatom Chaetoceros tenuissimus carries an ancient integrated fragment of an extant virus.</title>
        <authorList>
            <person name="Hongo Y."/>
            <person name="Kimura K."/>
            <person name="Takaki Y."/>
            <person name="Yoshida Y."/>
            <person name="Baba S."/>
            <person name="Kobayashi G."/>
            <person name="Nagasaki K."/>
            <person name="Hano T."/>
            <person name="Tomaru Y."/>
        </authorList>
    </citation>
    <scope>NUCLEOTIDE SEQUENCE [LARGE SCALE GENOMIC DNA]</scope>
    <source>
        <strain evidence="2 3">NIES-3715</strain>
    </source>
</reference>
<sequence>MEVAMDENKDLADLGEYNKNVVMEGFKEEKDSMYQLILCESSVSDSSDSASLCSYKSVDEVIYQDDDYVIQKDVVLSDKDAVSSCTAKVKALFTSTIVPGVRHLPENYTINDLSKHQVMCRRRIKTRPLEQIQEESDEEFEKAQFIPGDGLVDGHFWNTSEGNIREDRAILFQAEDNYRRLMNDPQWKNFFHDIDYMNNPSFGEQIIVKGIKPSDIAIGDVFEVEGKKSSLVVEITSPRKPCNHVNKRHGTKSGLQGMQRFALSNALGGWFARVLVAGELRDDMNLVRTKHPHSKWTLPYISQVLYTEGSRFEHAACKATWNRSKRELEELISITQLANYEWKDEAIKILKKLEESDQKDKVILPREKKCSIALYPSCFSSRKSVDLKFFFRSVSVAVMSIIFYYKYC</sequence>
<dbReference type="AlphaFoldDB" id="A0AAD3CLX6"/>
<dbReference type="Gene3D" id="2.40.33.20">
    <property type="entry name" value="PK beta-barrel domain-like"/>
    <property type="match status" value="1"/>
</dbReference>
<dbReference type="PANTHER" id="PTHR30212:SF2">
    <property type="entry name" value="PROTEIN YIIM"/>
    <property type="match status" value="1"/>
</dbReference>
<evidence type="ECO:0000313" key="3">
    <source>
        <dbReference type="Proteomes" id="UP001054902"/>
    </source>
</evidence>
<dbReference type="GO" id="GO:0030170">
    <property type="term" value="F:pyridoxal phosphate binding"/>
    <property type="evidence" value="ECO:0007669"/>
    <property type="project" value="InterPro"/>
</dbReference>
<dbReference type="Pfam" id="PF03473">
    <property type="entry name" value="MOSC"/>
    <property type="match status" value="1"/>
</dbReference>
<keyword evidence="3" id="KW-1185">Reference proteome</keyword>
<protein>
    <recommendedName>
        <fullName evidence="1">MOSC domain-containing protein</fullName>
    </recommendedName>
</protein>
<organism evidence="2 3">
    <name type="scientific">Chaetoceros tenuissimus</name>
    <dbReference type="NCBI Taxonomy" id="426638"/>
    <lineage>
        <taxon>Eukaryota</taxon>
        <taxon>Sar</taxon>
        <taxon>Stramenopiles</taxon>
        <taxon>Ochrophyta</taxon>
        <taxon>Bacillariophyta</taxon>
        <taxon>Coscinodiscophyceae</taxon>
        <taxon>Chaetocerotophycidae</taxon>
        <taxon>Chaetocerotales</taxon>
        <taxon>Chaetocerotaceae</taxon>
        <taxon>Chaetoceros</taxon>
    </lineage>
</organism>
<dbReference type="InterPro" id="IPR005302">
    <property type="entry name" value="MoCF_Sase_C"/>
</dbReference>
<dbReference type="SUPFAM" id="SSF50800">
    <property type="entry name" value="PK beta-barrel domain-like"/>
    <property type="match status" value="1"/>
</dbReference>
<feature type="domain" description="MOSC" evidence="1">
    <location>
        <begin position="138"/>
        <end position="289"/>
    </location>
</feature>
<dbReference type="EMBL" id="BLLK01000027">
    <property type="protein sequence ID" value="GFH48114.1"/>
    <property type="molecule type" value="Genomic_DNA"/>
</dbReference>
<dbReference type="InterPro" id="IPR011037">
    <property type="entry name" value="Pyrv_Knase-like_insert_dom_sf"/>
</dbReference>
<accession>A0AAD3CLX6</accession>
<dbReference type="InterPro" id="IPR052353">
    <property type="entry name" value="Benzoxazolinone_Detox_Enz"/>
</dbReference>
<evidence type="ECO:0000259" key="1">
    <source>
        <dbReference type="PROSITE" id="PS51340"/>
    </source>
</evidence>
<evidence type="ECO:0000313" key="2">
    <source>
        <dbReference type="EMBL" id="GFH48114.1"/>
    </source>
</evidence>
<dbReference type="GO" id="GO:0030151">
    <property type="term" value="F:molybdenum ion binding"/>
    <property type="evidence" value="ECO:0007669"/>
    <property type="project" value="InterPro"/>
</dbReference>
<gene>
    <name evidence="2" type="ORF">CTEN210_04590</name>
</gene>
<proteinExistence type="predicted"/>
<dbReference type="Proteomes" id="UP001054902">
    <property type="component" value="Unassembled WGS sequence"/>
</dbReference>